<dbReference type="Proteomes" id="UP000078200">
    <property type="component" value="Unassembled WGS sequence"/>
</dbReference>
<keyword evidence="3" id="KW-1185">Reference proteome</keyword>
<organism evidence="2 3">
    <name type="scientific">Glossina austeni</name>
    <name type="common">Savannah tsetse fly</name>
    <dbReference type="NCBI Taxonomy" id="7395"/>
    <lineage>
        <taxon>Eukaryota</taxon>
        <taxon>Metazoa</taxon>
        <taxon>Ecdysozoa</taxon>
        <taxon>Arthropoda</taxon>
        <taxon>Hexapoda</taxon>
        <taxon>Insecta</taxon>
        <taxon>Pterygota</taxon>
        <taxon>Neoptera</taxon>
        <taxon>Endopterygota</taxon>
        <taxon>Diptera</taxon>
        <taxon>Brachycera</taxon>
        <taxon>Muscomorpha</taxon>
        <taxon>Hippoboscoidea</taxon>
        <taxon>Glossinidae</taxon>
        <taxon>Glossina</taxon>
    </lineage>
</organism>
<evidence type="ECO:0000313" key="3">
    <source>
        <dbReference type="Proteomes" id="UP000078200"/>
    </source>
</evidence>
<reference evidence="2" key="1">
    <citation type="submission" date="2020-05" db="UniProtKB">
        <authorList>
            <consortium name="EnsemblMetazoa"/>
        </authorList>
    </citation>
    <scope>IDENTIFICATION</scope>
    <source>
        <strain evidence="2">TTRI</strain>
    </source>
</reference>
<name>A0A1A9VSX2_GLOAU</name>
<proteinExistence type="predicted"/>
<dbReference type="VEuPathDB" id="VectorBase:GAUT046373"/>
<accession>A0A1A9VSX2</accession>
<sequence length="129" mass="15028">MPMPRNKSNNFKTERQTFAEVSVCNALHLRDTHVHIHLIICMPCINGENDDHDDDDDDDDNDDDNDDNDDDDDDDEAAFKEFCLTINVAQKWLYNSNINNITTTYKNVVPQNVSMRKPKWEQNLVKQTK</sequence>
<dbReference type="EnsemblMetazoa" id="GAUT046373-RA">
    <property type="protein sequence ID" value="GAUT046373-PA"/>
    <property type="gene ID" value="GAUT046373"/>
</dbReference>
<evidence type="ECO:0000313" key="2">
    <source>
        <dbReference type="EnsemblMetazoa" id="GAUT046373-PA"/>
    </source>
</evidence>
<protein>
    <submittedName>
        <fullName evidence="2">Uncharacterized protein</fullName>
    </submittedName>
</protein>
<feature type="region of interest" description="Disordered" evidence="1">
    <location>
        <begin position="49"/>
        <end position="75"/>
    </location>
</feature>
<evidence type="ECO:0000256" key="1">
    <source>
        <dbReference type="SAM" id="MobiDB-lite"/>
    </source>
</evidence>
<dbReference type="AlphaFoldDB" id="A0A1A9VSX2"/>